<dbReference type="InterPro" id="IPR036135">
    <property type="entry name" value="MoeA_linker/N_sf"/>
</dbReference>
<evidence type="ECO:0000259" key="7">
    <source>
        <dbReference type="Pfam" id="PF03453"/>
    </source>
</evidence>
<dbReference type="AlphaFoldDB" id="A0A915JDC8"/>
<dbReference type="EC" id="2.7.7.75" evidence="4"/>
<dbReference type="OMA" id="PRASKYP"/>
<feature type="domain" description="MoeA N-terminal and linker" evidence="7">
    <location>
        <begin position="181"/>
        <end position="246"/>
    </location>
</feature>
<proteinExistence type="inferred from homology"/>
<keyword evidence="5" id="KW-0501">Molybdenum cofactor biosynthesis</keyword>
<dbReference type="PANTHER" id="PTHR43764:SF1">
    <property type="entry name" value="MOLYBDOPTERIN MOLYBDOTRANSFERASE"/>
    <property type="match status" value="1"/>
</dbReference>
<dbReference type="WBParaSite" id="nRc.2.0.1.t24172-RA">
    <property type="protein sequence ID" value="nRc.2.0.1.t24172-RA"/>
    <property type="gene ID" value="nRc.2.0.1.g24172"/>
</dbReference>
<dbReference type="Pfam" id="PF03453">
    <property type="entry name" value="MoeA_N"/>
    <property type="match status" value="1"/>
</dbReference>
<dbReference type="GO" id="GO:0061598">
    <property type="term" value="F:molybdopterin adenylyltransferase activity"/>
    <property type="evidence" value="ECO:0007669"/>
    <property type="project" value="UniProtKB-EC"/>
</dbReference>
<dbReference type="InterPro" id="IPR001453">
    <property type="entry name" value="MoaB/Mog_dom"/>
</dbReference>
<dbReference type="SUPFAM" id="SSF63882">
    <property type="entry name" value="MoeA N-terminal region -like"/>
    <property type="match status" value="1"/>
</dbReference>
<sequence>MFHFLSRFEIVQYKIISDDFEMIKSTLILLCGNENNDKQKSIDIIITSGGTGFSSRDVTPEATKAVIEKEANGLSVAILTNCLKITKFAALSRLVCGIRNKTLIVNFPGSKKAVQECWLVLEPLVTHISELLNEDYDSVKEKHDSLVQNAKKIAVKTCACQHSLGEDDSPRASKYPMIEMDQVGKIIDKFCGKLNRKIILDLESCSGYVLGENIFAPFAQPNFDSSIKDGYAVLTSDGSGKRRVLGCIAATANQ</sequence>
<evidence type="ECO:0000256" key="5">
    <source>
        <dbReference type="ARBA" id="ARBA00023150"/>
    </source>
</evidence>
<dbReference type="SUPFAM" id="SSF53218">
    <property type="entry name" value="Molybdenum cofactor biosynthesis proteins"/>
    <property type="match status" value="1"/>
</dbReference>
<evidence type="ECO:0000256" key="1">
    <source>
        <dbReference type="ARBA" id="ARBA00005046"/>
    </source>
</evidence>
<comment type="similarity">
    <text evidence="3">In the C-terminal section; belongs to the MoeA family.</text>
</comment>
<keyword evidence="8" id="KW-1185">Reference proteome</keyword>
<feature type="domain" description="MoaB/Mog" evidence="6">
    <location>
        <begin position="8"/>
        <end position="126"/>
    </location>
</feature>
<dbReference type="CDD" id="cd00886">
    <property type="entry name" value="MogA_MoaB"/>
    <property type="match status" value="1"/>
</dbReference>
<evidence type="ECO:0000256" key="2">
    <source>
        <dbReference type="ARBA" id="ARBA00007589"/>
    </source>
</evidence>
<dbReference type="InterPro" id="IPR051920">
    <property type="entry name" value="MPT_Adenylyltrnsfr/MoaC-Rel"/>
</dbReference>
<evidence type="ECO:0000313" key="9">
    <source>
        <dbReference type="WBParaSite" id="nRc.2.0.1.t24172-RA"/>
    </source>
</evidence>
<evidence type="ECO:0000259" key="6">
    <source>
        <dbReference type="Pfam" id="PF00994"/>
    </source>
</evidence>
<name>A0A915JDC8_ROMCU</name>
<evidence type="ECO:0000256" key="4">
    <source>
        <dbReference type="ARBA" id="ARBA00012509"/>
    </source>
</evidence>
<evidence type="ECO:0000313" key="8">
    <source>
        <dbReference type="Proteomes" id="UP000887565"/>
    </source>
</evidence>
<accession>A0A915JDC8</accession>
<reference evidence="9" key="1">
    <citation type="submission" date="2022-11" db="UniProtKB">
        <authorList>
            <consortium name="WormBaseParasite"/>
        </authorList>
    </citation>
    <scope>IDENTIFICATION</scope>
</reference>
<dbReference type="Pfam" id="PF00994">
    <property type="entry name" value="MoCF_biosynth"/>
    <property type="match status" value="1"/>
</dbReference>
<dbReference type="GO" id="GO:0006777">
    <property type="term" value="P:Mo-molybdopterin cofactor biosynthetic process"/>
    <property type="evidence" value="ECO:0007669"/>
    <property type="project" value="UniProtKB-KW"/>
</dbReference>
<protein>
    <recommendedName>
        <fullName evidence="4">molybdopterin adenylyltransferase</fullName>
        <ecNumber evidence="4">2.7.7.75</ecNumber>
    </recommendedName>
</protein>
<dbReference type="Proteomes" id="UP000887565">
    <property type="component" value="Unplaced"/>
</dbReference>
<dbReference type="Gene3D" id="3.40.980.10">
    <property type="entry name" value="MoaB/Mog-like domain"/>
    <property type="match status" value="1"/>
</dbReference>
<dbReference type="PANTHER" id="PTHR43764">
    <property type="entry name" value="MOLYBDENUM COFACTOR BIOSYNTHESIS"/>
    <property type="match status" value="1"/>
</dbReference>
<evidence type="ECO:0000256" key="3">
    <source>
        <dbReference type="ARBA" id="ARBA00008339"/>
    </source>
</evidence>
<dbReference type="InterPro" id="IPR005110">
    <property type="entry name" value="MoeA_linker/N"/>
</dbReference>
<comment type="pathway">
    <text evidence="1">Cofactor biosynthesis; molybdopterin biosynthesis.</text>
</comment>
<organism evidence="8 9">
    <name type="scientific">Romanomermis culicivorax</name>
    <name type="common">Nematode worm</name>
    <dbReference type="NCBI Taxonomy" id="13658"/>
    <lineage>
        <taxon>Eukaryota</taxon>
        <taxon>Metazoa</taxon>
        <taxon>Ecdysozoa</taxon>
        <taxon>Nematoda</taxon>
        <taxon>Enoplea</taxon>
        <taxon>Dorylaimia</taxon>
        <taxon>Mermithida</taxon>
        <taxon>Mermithoidea</taxon>
        <taxon>Mermithidae</taxon>
        <taxon>Romanomermis</taxon>
    </lineage>
</organism>
<comment type="similarity">
    <text evidence="2">In the N-terminal section; belongs to the MoaB/Mog family.</text>
</comment>
<dbReference type="InterPro" id="IPR036425">
    <property type="entry name" value="MoaB/Mog-like_dom_sf"/>
</dbReference>